<dbReference type="Proteomes" id="UP000294355">
    <property type="component" value="Chromosome"/>
</dbReference>
<gene>
    <name evidence="6" type="ORF">AC2117_01426</name>
</gene>
<feature type="transmembrane region" description="Helical" evidence="5">
    <location>
        <begin position="79"/>
        <end position="99"/>
    </location>
</feature>
<evidence type="ECO:0000256" key="1">
    <source>
        <dbReference type="ARBA" id="ARBA00004141"/>
    </source>
</evidence>
<keyword evidence="3 5" id="KW-1133">Transmembrane helix</keyword>
<evidence type="ECO:0000256" key="5">
    <source>
        <dbReference type="SAM" id="Phobius"/>
    </source>
</evidence>
<protein>
    <submittedName>
        <fullName evidence="6">DoxX</fullName>
    </submittedName>
</protein>
<evidence type="ECO:0000256" key="4">
    <source>
        <dbReference type="ARBA" id="ARBA00023136"/>
    </source>
</evidence>
<proteinExistence type="predicted"/>
<dbReference type="InterPro" id="IPR032808">
    <property type="entry name" value="DoxX"/>
</dbReference>
<reference evidence="6 7" key="1">
    <citation type="submission" date="2018-08" db="EMBL/GenBank/DDBJ databases">
        <authorList>
            <person name="Gonzaga-Molto A."/>
        </authorList>
    </citation>
    <scope>NUCLEOTIDE SEQUENCE [LARGE SCALE GENOMIC DNA]</scope>
    <source>
        <strain evidence="6">Acinetobacter calcoaceticus str. 2117</strain>
    </source>
</reference>
<sequence>MASLIQNALASNYALVIGRIVLSSFFLIAGIFGVFNFDAVVNEMIRANLPLPQLFAFATIAVQLVGSILLISNFAGLTWLGAGILTVFTLLCIPVGHPFWELAEPQRTQDFQIVLEHIALTGGLLLAAIATKK</sequence>
<feature type="transmembrane region" description="Helical" evidence="5">
    <location>
        <begin position="111"/>
        <end position="130"/>
    </location>
</feature>
<dbReference type="Pfam" id="PF07681">
    <property type="entry name" value="DoxX"/>
    <property type="match status" value="1"/>
</dbReference>
<evidence type="ECO:0000256" key="3">
    <source>
        <dbReference type="ARBA" id="ARBA00022989"/>
    </source>
</evidence>
<dbReference type="GO" id="GO:0016020">
    <property type="term" value="C:membrane"/>
    <property type="evidence" value="ECO:0007669"/>
    <property type="project" value="UniProtKB-SubCell"/>
</dbReference>
<name>A0A446ZIG2_ACICA</name>
<organism evidence="6 7">
    <name type="scientific">Acinetobacter calcoaceticus</name>
    <dbReference type="NCBI Taxonomy" id="471"/>
    <lineage>
        <taxon>Bacteria</taxon>
        <taxon>Pseudomonadati</taxon>
        <taxon>Pseudomonadota</taxon>
        <taxon>Gammaproteobacteria</taxon>
        <taxon>Moraxellales</taxon>
        <taxon>Moraxellaceae</taxon>
        <taxon>Acinetobacter</taxon>
        <taxon>Acinetobacter calcoaceticus/baumannii complex</taxon>
    </lineage>
</organism>
<dbReference type="OrthoDB" id="6522672at2"/>
<evidence type="ECO:0000313" key="7">
    <source>
        <dbReference type="Proteomes" id="UP000294355"/>
    </source>
</evidence>
<dbReference type="AlphaFoldDB" id="A0A446ZIG2"/>
<dbReference type="RefSeq" id="WP_133972977.1">
    <property type="nucleotide sequence ID" value="NZ_LS999521.1"/>
</dbReference>
<evidence type="ECO:0000256" key="2">
    <source>
        <dbReference type="ARBA" id="ARBA00022692"/>
    </source>
</evidence>
<feature type="transmembrane region" description="Helical" evidence="5">
    <location>
        <begin position="12"/>
        <end position="34"/>
    </location>
</feature>
<evidence type="ECO:0000313" key="6">
    <source>
        <dbReference type="EMBL" id="VAX44247.1"/>
    </source>
</evidence>
<keyword evidence="2 5" id="KW-0812">Transmembrane</keyword>
<comment type="subcellular location">
    <subcellularLocation>
        <location evidence="1">Membrane</location>
        <topology evidence="1">Multi-pass membrane protein</topology>
    </subcellularLocation>
</comment>
<dbReference type="EMBL" id="LS999521">
    <property type="protein sequence ID" value="VAX44247.1"/>
    <property type="molecule type" value="Genomic_DNA"/>
</dbReference>
<accession>A0A446ZIG2</accession>
<keyword evidence="4 5" id="KW-0472">Membrane</keyword>
<feature type="transmembrane region" description="Helical" evidence="5">
    <location>
        <begin position="54"/>
        <end position="72"/>
    </location>
</feature>